<proteinExistence type="predicted"/>
<dbReference type="EMBL" id="JBBUTI010000007">
    <property type="protein sequence ID" value="MEK8046907.1"/>
    <property type="molecule type" value="Genomic_DNA"/>
</dbReference>
<dbReference type="InterPro" id="IPR021953">
    <property type="entry name" value="DUF3570"/>
</dbReference>
<gene>
    <name evidence="1" type="ORF">AACH00_11140</name>
</gene>
<evidence type="ECO:0000313" key="2">
    <source>
        <dbReference type="Proteomes" id="UP001379945"/>
    </source>
</evidence>
<protein>
    <submittedName>
        <fullName evidence="1">DUF3570 domain-containing protein</fullName>
    </submittedName>
</protein>
<dbReference type="Proteomes" id="UP001379945">
    <property type="component" value="Unassembled WGS sequence"/>
</dbReference>
<evidence type="ECO:0000313" key="1">
    <source>
        <dbReference type="EMBL" id="MEK8046907.1"/>
    </source>
</evidence>
<keyword evidence="2" id="KW-1185">Reference proteome</keyword>
<comment type="caution">
    <text evidence="1">The sequence shown here is derived from an EMBL/GenBank/DDBJ whole genome shotgun (WGS) entry which is preliminary data.</text>
</comment>
<name>A0ABU9C8G4_9BURK</name>
<reference evidence="1 2" key="1">
    <citation type="submission" date="2024-04" db="EMBL/GenBank/DDBJ databases">
        <title>Novel species of the genus Ideonella isolated from streams.</title>
        <authorList>
            <person name="Lu H."/>
        </authorList>
    </citation>
    <scope>NUCLEOTIDE SEQUENCE [LARGE SCALE GENOMIC DNA]</scope>
    <source>
        <strain evidence="1 2">LYT19W</strain>
    </source>
</reference>
<dbReference type="RefSeq" id="WP_341399209.1">
    <property type="nucleotide sequence ID" value="NZ_JBBUTI010000007.1"/>
</dbReference>
<organism evidence="1 2">
    <name type="scientific">Ideonella margarita</name>
    <dbReference type="NCBI Taxonomy" id="2984191"/>
    <lineage>
        <taxon>Bacteria</taxon>
        <taxon>Pseudomonadati</taxon>
        <taxon>Pseudomonadota</taxon>
        <taxon>Betaproteobacteria</taxon>
        <taxon>Burkholderiales</taxon>
        <taxon>Sphaerotilaceae</taxon>
        <taxon>Ideonella</taxon>
    </lineage>
</organism>
<dbReference type="Pfam" id="PF12094">
    <property type="entry name" value="DUF3570"/>
    <property type="match status" value="1"/>
</dbReference>
<accession>A0ABU9C8G4</accession>
<sequence>MAAIDDVRRLALRGLALLKGLLSNGGLLKALGLASGAALMAPTARAVDLPEDRAEAMVHVYNGGGVRATGPALLVRKSLADKFSVTGALYVDMVSNASIDVVTTASPYRENRTEWTMGVDHAVQDALLHVGVSRSSEPDYTATTVSADISQEVFGGMSTISLGFARGQDDVGKHNEVAWNDRARHWQYRLGLTQILSPRWVLSVNGEALADDGYLGSPYRVAQVFGSAVPERVPRTRNGRAIKFRLIGDVGSDGLRSAVRAEYRYYRDTWAVQAHTVEAGYSRYFGDAWLADGYVRFNRQSDALFFSDNADSETRYVTRNRQLSAFTGTSLGAKLTWTPGGPTAQAWQLKLHGALEVLRFNYQHFTDIRTGRPYGFTGQVLQLYATAKF</sequence>